<accession>A0A0X3PKG9</accession>
<evidence type="ECO:0000256" key="1">
    <source>
        <dbReference type="ARBA" id="ARBA00004613"/>
    </source>
</evidence>
<name>A0A0X3PKG9_SCHSO</name>
<protein>
    <recommendedName>
        <fullName evidence="6">FAM69 protein-kinase domain-containing protein</fullName>
    </recommendedName>
</protein>
<reference evidence="7" key="1">
    <citation type="submission" date="2016-01" db="EMBL/GenBank/DDBJ databases">
        <title>Reference transcriptome for the parasite Schistocephalus solidus: insights into the molecular evolution of parasitism.</title>
        <authorList>
            <person name="Hebert F.O."/>
            <person name="Grambauer S."/>
            <person name="Barber I."/>
            <person name="Landry C.R."/>
            <person name="Aubin-Horth N."/>
        </authorList>
    </citation>
    <scope>NUCLEOTIDE SEQUENCE</scope>
</reference>
<sequence>TVLTSLVVWAMTFETGGSVQHRRPASDDGSRLSHPRVAYQSVGSSGWTWLTPFRSPVFYIYVSAFLALIAVTLFFVLNVDNTFSKDDLEFEKCPACFGQSFCPHFFRGDVRLPAFYNPAFDLIDAYVGADHRKYAVKLRRLYYPADSEKVDAAVCRRGPRSILSPGSPPPLELMKKLKCIPHLSIWRWRPTSGAGTGETLHESMLTAETLHSNLTDDNLWGTGGEALTGFSPLVRCASARLLSLMQSRYKERAGTNAALRWLRFDELTLLFNLAINPHAVVTQTFLESNGWPFSTHLGACGRVTVERDAGVPLSQFCSASAEKRLRVLQGLLALPKQLDSSNSAAGGSNSRVDANFSLYLGDFDWDNFVVDPTNFRVTIVQARHIIAVDKNGKIRNRDEMHTVNASVLNEATAAAIATGLCRGNVSETGDAGGPTPPCLSEAHANALCRQPVSDHNYWAICMSILHGGDSPHHRGCKNFLADLPALLRFALEKCLADDTAGARMAHVQAALENIGLALGEA</sequence>
<dbReference type="InterPro" id="IPR022049">
    <property type="entry name" value="FAM69_kinase_dom"/>
</dbReference>
<dbReference type="GO" id="GO:0005576">
    <property type="term" value="C:extracellular region"/>
    <property type="evidence" value="ECO:0007669"/>
    <property type="project" value="UniProtKB-SubCell"/>
</dbReference>
<keyword evidence="3" id="KW-0964">Secreted</keyword>
<evidence type="ECO:0000313" key="7">
    <source>
        <dbReference type="EMBL" id="JAP52425.1"/>
    </source>
</evidence>
<feature type="non-terminal residue" evidence="7">
    <location>
        <position position="1"/>
    </location>
</feature>
<organism evidence="7">
    <name type="scientific">Schistocephalus solidus</name>
    <name type="common">Tapeworm</name>
    <dbReference type="NCBI Taxonomy" id="70667"/>
    <lineage>
        <taxon>Eukaryota</taxon>
        <taxon>Metazoa</taxon>
        <taxon>Spiralia</taxon>
        <taxon>Lophotrochozoa</taxon>
        <taxon>Platyhelminthes</taxon>
        <taxon>Cestoda</taxon>
        <taxon>Eucestoda</taxon>
        <taxon>Diphyllobothriidea</taxon>
        <taxon>Diphyllobothriidae</taxon>
        <taxon>Schistocephalus</taxon>
    </lineage>
</organism>
<keyword evidence="5" id="KW-1133">Transmembrane helix</keyword>
<comment type="similarity">
    <text evidence="2">Belongs to the DIPK family.</text>
</comment>
<evidence type="ECO:0000256" key="4">
    <source>
        <dbReference type="ARBA" id="ARBA00022729"/>
    </source>
</evidence>
<dbReference type="PANTHER" id="PTHR32073">
    <property type="entry name" value="GH11358P"/>
    <property type="match status" value="1"/>
</dbReference>
<dbReference type="EMBL" id="GEEE01010800">
    <property type="protein sequence ID" value="JAP52425.1"/>
    <property type="molecule type" value="Transcribed_RNA"/>
</dbReference>
<keyword evidence="5" id="KW-0812">Transmembrane</keyword>
<evidence type="ECO:0000256" key="2">
    <source>
        <dbReference type="ARBA" id="ARBA00006338"/>
    </source>
</evidence>
<keyword evidence="5" id="KW-0472">Membrane</keyword>
<dbReference type="InterPro" id="IPR020519">
    <property type="entry name" value="DIPK2A/B"/>
</dbReference>
<gene>
    <name evidence="7" type="ORF">TR145919</name>
</gene>
<evidence type="ECO:0000256" key="3">
    <source>
        <dbReference type="ARBA" id="ARBA00022525"/>
    </source>
</evidence>
<dbReference type="PANTHER" id="PTHR32073:SF7">
    <property type="entry name" value="GH11358P"/>
    <property type="match status" value="1"/>
</dbReference>
<keyword evidence="4" id="KW-0732">Signal</keyword>
<dbReference type="AlphaFoldDB" id="A0A0X3PKG9"/>
<feature type="domain" description="FAM69 protein-kinase" evidence="6">
    <location>
        <begin position="271"/>
        <end position="496"/>
    </location>
</feature>
<comment type="subcellular location">
    <subcellularLocation>
        <location evidence="1">Secreted</location>
    </subcellularLocation>
</comment>
<evidence type="ECO:0000256" key="5">
    <source>
        <dbReference type="SAM" id="Phobius"/>
    </source>
</evidence>
<evidence type="ECO:0000259" key="6">
    <source>
        <dbReference type="Pfam" id="PF12260"/>
    </source>
</evidence>
<dbReference type="Pfam" id="PF12260">
    <property type="entry name" value="PIP49_C"/>
    <property type="match status" value="1"/>
</dbReference>
<feature type="transmembrane region" description="Helical" evidence="5">
    <location>
        <begin position="58"/>
        <end position="77"/>
    </location>
</feature>
<proteinExistence type="inferred from homology"/>